<dbReference type="CDD" id="cd06850">
    <property type="entry name" value="biotinyl_domain"/>
    <property type="match status" value="1"/>
</dbReference>
<dbReference type="Pfam" id="PF02786">
    <property type="entry name" value="CPSase_L_D2"/>
    <property type="match status" value="1"/>
</dbReference>
<reference evidence="12 13" key="1">
    <citation type="submission" date="2021-02" db="EMBL/GenBank/DDBJ databases">
        <title>Streptomyces spirodelae sp. nov., isolated from duckweed.</title>
        <authorList>
            <person name="Saimee Y."/>
            <person name="Duangmal K."/>
        </authorList>
    </citation>
    <scope>NUCLEOTIDE SEQUENCE [LARGE SCALE GENOMIC DNA]</scope>
    <source>
        <strain evidence="12 13">DW4-2</strain>
    </source>
</reference>
<dbReference type="Proteomes" id="UP001518976">
    <property type="component" value="Unassembled WGS sequence"/>
</dbReference>
<evidence type="ECO:0000256" key="8">
    <source>
        <dbReference type="SAM" id="MobiDB-lite"/>
    </source>
</evidence>
<dbReference type="RefSeq" id="WP_209268716.1">
    <property type="nucleotide sequence ID" value="NZ_JAFFZN010000048.1"/>
</dbReference>
<accession>A0ABS3X3I8</accession>
<evidence type="ECO:0000256" key="4">
    <source>
        <dbReference type="ARBA" id="ARBA00022741"/>
    </source>
</evidence>
<dbReference type="PROSITE" id="PS50979">
    <property type="entry name" value="BC"/>
    <property type="match status" value="1"/>
</dbReference>
<dbReference type="InterPro" id="IPR011053">
    <property type="entry name" value="Single_hybrid_motif"/>
</dbReference>
<dbReference type="InterPro" id="IPR005482">
    <property type="entry name" value="Biotin_COase_C"/>
</dbReference>
<dbReference type="InterPro" id="IPR050856">
    <property type="entry name" value="Biotin_carboxylase_complex"/>
</dbReference>
<feature type="domain" description="ATP-grasp" evidence="10">
    <location>
        <begin position="119"/>
        <end position="316"/>
    </location>
</feature>
<dbReference type="SUPFAM" id="SSF51230">
    <property type="entry name" value="Single hybrid motif"/>
    <property type="match status" value="1"/>
</dbReference>
<keyword evidence="3" id="KW-0436">Ligase</keyword>
<dbReference type="InterPro" id="IPR013815">
    <property type="entry name" value="ATP_grasp_subdomain_1"/>
</dbReference>
<dbReference type="PROSITE" id="PS50975">
    <property type="entry name" value="ATP_GRASP"/>
    <property type="match status" value="1"/>
</dbReference>
<comment type="caution">
    <text evidence="12">The sequence shown here is derived from an EMBL/GenBank/DDBJ whole genome shotgun (WGS) entry which is preliminary data.</text>
</comment>
<dbReference type="Gene3D" id="3.30.1490.20">
    <property type="entry name" value="ATP-grasp fold, A domain"/>
    <property type="match status" value="1"/>
</dbReference>
<evidence type="ECO:0000313" key="13">
    <source>
        <dbReference type="Proteomes" id="UP001518976"/>
    </source>
</evidence>
<dbReference type="InterPro" id="IPR011764">
    <property type="entry name" value="Biotin_carboxylation_dom"/>
</dbReference>
<evidence type="ECO:0000256" key="5">
    <source>
        <dbReference type="ARBA" id="ARBA00022840"/>
    </source>
</evidence>
<dbReference type="InterPro" id="IPR000089">
    <property type="entry name" value="Biotin_lipoyl"/>
</dbReference>
<dbReference type="PANTHER" id="PTHR18866">
    <property type="entry name" value="CARBOXYLASE:PYRUVATE/ACETYL-COA/PROPIONYL-COA CARBOXYLASE"/>
    <property type="match status" value="1"/>
</dbReference>
<feature type="domain" description="Biotin carboxylation" evidence="11">
    <location>
        <begin position="1"/>
        <end position="443"/>
    </location>
</feature>
<dbReference type="PROSITE" id="PS00867">
    <property type="entry name" value="CPSASE_2"/>
    <property type="match status" value="1"/>
</dbReference>
<evidence type="ECO:0000313" key="12">
    <source>
        <dbReference type="EMBL" id="MBO8189957.1"/>
    </source>
</evidence>
<dbReference type="SUPFAM" id="SSF56059">
    <property type="entry name" value="Glutathione synthetase ATP-binding domain-like"/>
    <property type="match status" value="1"/>
</dbReference>
<feature type="domain" description="Lipoyl-binding" evidence="9">
    <location>
        <begin position="520"/>
        <end position="593"/>
    </location>
</feature>
<evidence type="ECO:0000259" key="11">
    <source>
        <dbReference type="PROSITE" id="PS50979"/>
    </source>
</evidence>
<dbReference type="Pfam" id="PF00289">
    <property type="entry name" value="Biotin_carb_N"/>
    <property type="match status" value="1"/>
</dbReference>
<sequence length="594" mass="63260">MRKVLIANRGEIAVRVARACRDAGIASVAVYAEPDRDALHVRVADEAFALGGDTPAASYLDFDKVLKAAADSGADAVHPGYGFLSENADFAQAVIDAGLNWIGPPPQAIRDLGDKVAARHIAQRAGAPLVAGTKDPVSGAEEVVAFAEEHGLPIAIKAAFGGGGRGLKVARSLEEVPELYDSAVREAVAAFGRGECFVERYLDRPRHVETQCLADKHGNVVVVSTRDCSLQRRHQKLVEEAPAPYLTDEQNAELYRASKAILREAGYEGAGTCEFLVGQDGTISFLEVNTRLQVEHPVTEEVTGIDLVREMFRIADGEELGYDDPPLRGHSFEFRINGEDPGRNFLPAPGTVTTFAPPSGPGVRLDAGVESGSVIGPAWDSLLAKLIVSGSTRQQALQRAARALDEFEVTGMATAIPFHRTVVRDAAFAPEVNGREGEPFDVHTRWIETEFVNDIKPFAAPTAGETDEEESAGRETVVVEVGGKRLEVSLPSSLGMPLARAAVEGGARKPRRKAAKKSGSAASGDSLASPMQGTIVKVAVEEGQRVEEGELIIVLEAMKMEQPLNAHRSGTVKDLRAEIGASVTSGAVICEIKD</sequence>
<organism evidence="12 13">
    <name type="scientific">Streptomyces spirodelae</name>
    <dbReference type="NCBI Taxonomy" id="2812904"/>
    <lineage>
        <taxon>Bacteria</taxon>
        <taxon>Bacillati</taxon>
        <taxon>Actinomycetota</taxon>
        <taxon>Actinomycetes</taxon>
        <taxon>Kitasatosporales</taxon>
        <taxon>Streptomycetaceae</taxon>
        <taxon>Streptomyces</taxon>
    </lineage>
</organism>
<evidence type="ECO:0000256" key="7">
    <source>
        <dbReference type="PROSITE-ProRule" id="PRU00409"/>
    </source>
</evidence>
<comment type="cofactor">
    <cofactor evidence="1">
        <name>biotin</name>
        <dbReference type="ChEBI" id="CHEBI:57586"/>
    </cofactor>
</comment>
<dbReference type="SUPFAM" id="SSF52440">
    <property type="entry name" value="PreATP-grasp domain"/>
    <property type="match status" value="1"/>
</dbReference>
<dbReference type="InterPro" id="IPR011761">
    <property type="entry name" value="ATP-grasp"/>
</dbReference>
<dbReference type="PROSITE" id="PS50968">
    <property type="entry name" value="BIOTINYL_LIPOYL"/>
    <property type="match status" value="1"/>
</dbReference>
<dbReference type="Pfam" id="PF02785">
    <property type="entry name" value="Biotin_carb_C"/>
    <property type="match status" value="1"/>
</dbReference>
<feature type="region of interest" description="Disordered" evidence="8">
    <location>
        <begin position="502"/>
        <end position="528"/>
    </location>
</feature>
<dbReference type="Gene3D" id="3.30.470.20">
    <property type="entry name" value="ATP-grasp fold, B domain"/>
    <property type="match status" value="1"/>
</dbReference>
<dbReference type="SMART" id="SM00878">
    <property type="entry name" value="Biotin_carb_C"/>
    <property type="match status" value="1"/>
</dbReference>
<dbReference type="EMBL" id="JAFFZN010000048">
    <property type="protein sequence ID" value="MBO8189957.1"/>
    <property type="molecule type" value="Genomic_DNA"/>
</dbReference>
<dbReference type="PANTHER" id="PTHR18866:SF33">
    <property type="entry name" value="METHYLCROTONOYL-COA CARBOXYLASE SUBUNIT ALPHA, MITOCHONDRIAL-RELATED"/>
    <property type="match status" value="1"/>
</dbReference>
<dbReference type="InterPro" id="IPR011054">
    <property type="entry name" value="Rudment_hybrid_motif"/>
</dbReference>
<dbReference type="Pfam" id="PF00364">
    <property type="entry name" value="Biotin_lipoyl"/>
    <property type="match status" value="1"/>
</dbReference>
<dbReference type="InterPro" id="IPR005479">
    <property type="entry name" value="CPAse_ATP-bd"/>
</dbReference>
<evidence type="ECO:0000256" key="1">
    <source>
        <dbReference type="ARBA" id="ARBA00001953"/>
    </source>
</evidence>
<dbReference type="InterPro" id="IPR005481">
    <property type="entry name" value="BC-like_N"/>
</dbReference>
<dbReference type="InterPro" id="IPR016185">
    <property type="entry name" value="PreATP-grasp_dom_sf"/>
</dbReference>
<evidence type="ECO:0000259" key="10">
    <source>
        <dbReference type="PROSITE" id="PS50975"/>
    </source>
</evidence>
<evidence type="ECO:0000256" key="6">
    <source>
        <dbReference type="ARBA" id="ARBA00023267"/>
    </source>
</evidence>
<evidence type="ECO:0000259" key="9">
    <source>
        <dbReference type="PROSITE" id="PS50968"/>
    </source>
</evidence>
<protein>
    <recommendedName>
        <fullName evidence="2">biotin carboxylase</fullName>
        <ecNumber evidence="2">6.3.4.14</ecNumber>
    </recommendedName>
</protein>
<dbReference type="EC" id="6.3.4.14" evidence="2"/>
<dbReference type="Gene3D" id="3.40.50.20">
    <property type="match status" value="1"/>
</dbReference>
<gene>
    <name evidence="12" type="ORF">JW592_31585</name>
</gene>
<dbReference type="PROSITE" id="PS00188">
    <property type="entry name" value="BIOTIN"/>
    <property type="match status" value="1"/>
</dbReference>
<evidence type="ECO:0000256" key="3">
    <source>
        <dbReference type="ARBA" id="ARBA00022598"/>
    </source>
</evidence>
<keyword evidence="13" id="KW-1185">Reference proteome</keyword>
<dbReference type="InterPro" id="IPR001882">
    <property type="entry name" value="Biotin_BS"/>
</dbReference>
<keyword evidence="6" id="KW-0092">Biotin</keyword>
<evidence type="ECO:0000256" key="2">
    <source>
        <dbReference type="ARBA" id="ARBA00013263"/>
    </source>
</evidence>
<name>A0ABS3X3I8_9ACTN</name>
<keyword evidence="5 7" id="KW-0067">ATP-binding</keyword>
<dbReference type="SUPFAM" id="SSF51246">
    <property type="entry name" value="Rudiment single hybrid motif"/>
    <property type="match status" value="1"/>
</dbReference>
<proteinExistence type="predicted"/>
<dbReference type="Gene3D" id="2.40.50.100">
    <property type="match status" value="1"/>
</dbReference>
<keyword evidence="4 7" id="KW-0547">Nucleotide-binding</keyword>